<evidence type="ECO:0000313" key="2">
    <source>
        <dbReference type="EMBL" id="SLM29988.1"/>
    </source>
</evidence>
<dbReference type="EMBL" id="FWEV01000117">
    <property type="protein sequence ID" value="SLM29988.1"/>
    <property type="molecule type" value="Genomic_DNA"/>
</dbReference>
<keyword evidence="2" id="KW-0808">Transferase</keyword>
<dbReference type="GO" id="GO:0032259">
    <property type="term" value="P:methylation"/>
    <property type="evidence" value="ECO:0007669"/>
    <property type="project" value="UniProtKB-KW"/>
</dbReference>
<protein>
    <submittedName>
        <fullName evidence="2">Methyltransferase type 11 (Modular protein)</fullName>
    </submittedName>
</protein>
<evidence type="ECO:0000259" key="1">
    <source>
        <dbReference type="Pfam" id="PF08241"/>
    </source>
</evidence>
<organism evidence="2 3">
    <name type="scientific">Desulfamplus magnetovallimortis</name>
    <dbReference type="NCBI Taxonomy" id="1246637"/>
    <lineage>
        <taxon>Bacteria</taxon>
        <taxon>Pseudomonadati</taxon>
        <taxon>Thermodesulfobacteriota</taxon>
        <taxon>Desulfobacteria</taxon>
        <taxon>Desulfobacterales</taxon>
        <taxon>Desulfobacteraceae</taxon>
        <taxon>Desulfamplus</taxon>
    </lineage>
</organism>
<keyword evidence="2" id="KW-0489">Methyltransferase</keyword>
<dbReference type="RefSeq" id="WP_186441636.1">
    <property type="nucleotide sequence ID" value="NZ_LT828556.1"/>
</dbReference>
<dbReference type="AlphaFoldDB" id="A0A1W1HC82"/>
<dbReference type="InterPro" id="IPR013216">
    <property type="entry name" value="Methyltransf_11"/>
</dbReference>
<proteinExistence type="predicted"/>
<dbReference type="Gene3D" id="3.40.50.150">
    <property type="entry name" value="Vaccinia Virus protein VP39"/>
    <property type="match status" value="1"/>
</dbReference>
<dbReference type="Proteomes" id="UP000191931">
    <property type="component" value="Unassembled WGS sequence"/>
</dbReference>
<dbReference type="GO" id="GO:0008757">
    <property type="term" value="F:S-adenosylmethionine-dependent methyltransferase activity"/>
    <property type="evidence" value="ECO:0007669"/>
    <property type="project" value="InterPro"/>
</dbReference>
<sequence length="237" mass="27315">MKDFINKIVEKIQPKALENAIKNRIHKQEDYQVISKSDNLLLENFIKKCRLINTPMVLELGTKRSVAGRSTRHDEWIPHAAEYIGTDIEPGADVDIVADVHRLSDFTGTEKFDVIISCSTFEHFKYPHLAAHEVMKALRINGLLFIQTHQTYPVHAYPNDYFRFSKEALEGLFGSRMGFNVIATDYEFPAQIYSDRVTSLSHDPAFLNSRLYGEKVSTTPENYIYELDSYYNVKNID</sequence>
<evidence type="ECO:0000313" key="3">
    <source>
        <dbReference type="Proteomes" id="UP000191931"/>
    </source>
</evidence>
<dbReference type="SUPFAM" id="SSF53335">
    <property type="entry name" value="S-adenosyl-L-methionine-dependent methyltransferases"/>
    <property type="match status" value="1"/>
</dbReference>
<accession>A0A1W1HC82</accession>
<feature type="domain" description="Methyltransferase type 11" evidence="1">
    <location>
        <begin position="82"/>
        <end position="146"/>
    </location>
</feature>
<dbReference type="STRING" id="1246637.MTBBW1_2030078"/>
<gene>
    <name evidence="2" type="ORF">MTBBW1_2030078</name>
</gene>
<dbReference type="InterPro" id="IPR029063">
    <property type="entry name" value="SAM-dependent_MTases_sf"/>
</dbReference>
<keyword evidence="3" id="KW-1185">Reference proteome</keyword>
<name>A0A1W1HC82_9BACT</name>
<dbReference type="Pfam" id="PF08241">
    <property type="entry name" value="Methyltransf_11"/>
    <property type="match status" value="1"/>
</dbReference>
<reference evidence="2 3" key="1">
    <citation type="submission" date="2017-03" db="EMBL/GenBank/DDBJ databases">
        <authorList>
            <person name="Afonso C.L."/>
            <person name="Miller P.J."/>
            <person name="Scott M.A."/>
            <person name="Spackman E."/>
            <person name="Goraichik I."/>
            <person name="Dimitrov K.M."/>
            <person name="Suarez D.L."/>
            <person name="Swayne D.E."/>
        </authorList>
    </citation>
    <scope>NUCLEOTIDE SEQUENCE [LARGE SCALE GENOMIC DNA]</scope>
    <source>
        <strain evidence="2">PRJEB14757</strain>
    </source>
</reference>